<sequence>MKKKAYIFYGGWEGHEPELVSARFQKMLENENFEVIREDTLEHLEDEEFLKTMDLIVPCWTQGELEDRCCFAITEAVMSGVGLAGCHGGMCDSFRWSVEWQFMTGSQWVSHPGDPWMHHVSRLTDENLAYVHEHYPESEAPGAFWTHYDVNFKKQSSSPLIQGLDDFNVYTEQYYLHLDPCVDVLASTKVHTEGPHSANGVVDMPIIYTKLWGKGRVFYNALGHHDDIFDIPQVAEAQRRGFLWAAR</sequence>
<reference evidence="2 3" key="1">
    <citation type="submission" date="2011-08" db="EMBL/GenBank/DDBJ databases">
        <title>The Genome Sequence of Clostridium hathewayi WAL-18680.</title>
        <authorList>
            <consortium name="The Broad Institute Genome Sequencing Platform"/>
            <person name="Earl A."/>
            <person name="Ward D."/>
            <person name="Feldgarden M."/>
            <person name="Gevers D."/>
            <person name="Finegold S.M."/>
            <person name="Summanen P.H."/>
            <person name="Molitoris D.R."/>
            <person name="Song M."/>
            <person name="Daigneault M."/>
            <person name="Allen-Vercoe E."/>
            <person name="Young S.K."/>
            <person name="Zeng Q."/>
            <person name="Gargeya S."/>
            <person name="Fitzgerald M."/>
            <person name="Haas B."/>
            <person name="Abouelleil A."/>
            <person name="Alvarado L."/>
            <person name="Arachchi H.M."/>
            <person name="Berlin A."/>
            <person name="Brown A."/>
            <person name="Chapman S.B."/>
            <person name="Chen Z."/>
            <person name="Dunbar C."/>
            <person name="Freedman E."/>
            <person name="Gearin G."/>
            <person name="Gellesch M."/>
            <person name="Goldberg J."/>
            <person name="Griggs A."/>
            <person name="Gujja S."/>
            <person name="Heiman D."/>
            <person name="Howarth C."/>
            <person name="Larson L."/>
            <person name="Lui A."/>
            <person name="MacDonald P.J.P."/>
            <person name="Montmayeur A."/>
            <person name="Murphy C."/>
            <person name="Neiman D."/>
            <person name="Pearson M."/>
            <person name="Priest M."/>
            <person name="Roberts A."/>
            <person name="Saif S."/>
            <person name="Shea T."/>
            <person name="Shenoy N."/>
            <person name="Sisk P."/>
            <person name="Stolte C."/>
            <person name="Sykes S."/>
            <person name="Wortman J."/>
            <person name="Nusbaum C."/>
            <person name="Birren B."/>
        </authorList>
    </citation>
    <scope>NUCLEOTIDE SEQUENCE [LARGE SCALE GENOMIC DNA]</scope>
    <source>
        <strain evidence="2 3">WAL-18680</strain>
    </source>
</reference>
<dbReference type="HOGENOM" id="CLU_100195_0_0_9"/>
<dbReference type="InterPro" id="IPR029062">
    <property type="entry name" value="Class_I_gatase-like"/>
</dbReference>
<keyword evidence="3" id="KW-1185">Reference proteome</keyword>
<dbReference type="EMBL" id="ADLN01000001">
    <property type="protein sequence ID" value="EHI61824.1"/>
    <property type="molecule type" value="Genomic_DNA"/>
</dbReference>
<accession>G5I9T5</accession>
<protein>
    <recommendedName>
        <fullName evidence="1">ThuA-like domain-containing protein</fullName>
    </recommendedName>
</protein>
<dbReference type="PANTHER" id="PTHR40469:SF2">
    <property type="entry name" value="GALACTOSE-BINDING DOMAIN-LIKE SUPERFAMILY PROTEIN"/>
    <property type="match status" value="1"/>
</dbReference>
<comment type="caution">
    <text evidence="2">The sequence shown here is derived from an EMBL/GenBank/DDBJ whole genome shotgun (WGS) entry which is preliminary data.</text>
</comment>
<name>G5I9T5_9FIRM</name>
<gene>
    <name evidence="2" type="ORF">HMPREF9473_00275</name>
</gene>
<dbReference type="OrthoDB" id="9785923at2"/>
<dbReference type="Pfam" id="PF06283">
    <property type="entry name" value="ThuA"/>
    <property type="match status" value="1"/>
</dbReference>
<dbReference type="InterPro" id="IPR029010">
    <property type="entry name" value="ThuA-like"/>
</dbReference>
<dbReference type="Gene3D" id="3.40.50.880">
    <property type="match status" value="1"/>
</dbReference>
<evidence type="ECO:0000259" key="1">
    <source>
        <dbReference type="Pfam" id="PF06283"/>
    </source>
</evidence>
<dbReference type="PANTHER" id="PTHR40469">
    <property type="entry name" value="SECRETED GLYCOSYL HYDROLASE"/>
    <property type="match status" value="1"/>
</dbReference>
<feature type="domain" description="ThuA-like" evidence="1">
    <location>
        <begin position="5"/>
        <end position="245"/>
    </location>
</feature>
<dbReference type="SUPFAM" id="SSF52317">
    <property type="entry name" value="Class I glutamine amidotransferase-like"/>
    <property type="match status" value="1"/>
</dbReference>
<dbReference type="PATRIC" id="fig|742737.3.peg.270"/>
<dbReference type="Proteomes" id="UP000005384">
    <property type="component" value="Unassembled WGS sequence"/>
</dbReference>
<dbReference type="AlphaFoldDB" id="G5I9T5"/>
<dbReference type="RefSeq" id="WP_006778257.1">
    <property type="nucleotide sequence ID" value="NZ_CP040506.1"/>
</dbReference>
<proteinExistence type="predicted"/>
<evidence type="ECO:0000313" key="2">
    <source>
        <dbReference type="EMBL" id="EHI61824.1"/>
    </source>
</evidence>
<organism evidence="2 3">
    <name type="scientific">Hungatella hathewayi WAL-18680</name>
    <dbReference type="NCBI Taxonomy" id="742737"/>
    <lineage>
        <taxon>Bacteria</taxon>
        <taxon>Bacillati</taxon>
        <taxon>Bacillota</taxon>
        <taxon>Clostridia</taxon>
        <taxon>Lachnospirales</taxon>
        <taxon>Lachnospiraceae</taxon>
        <taxon>Hungatella</taxon>
    </lineage>
</organism>
<evidence type="ECO:0000313" key="3">
    <source>
        <dbReference type="Proteomes" id="UP000005384"/>
    </source>
</evidence>